<keyword evidence="4" id="KW-0804">Transcription</keyword>
<dbReference type="Proteomes" id="UP000262825">
    <property type="component" value="Unassembled WGS sequence"/>
</dbReference>
<evidence type="ECO:0000256" key="3">
    <source>
        <dbReference type="ARBA" id="ARBA00023125"/>
    </source>
</evidence>
<protein>
    <recommendedName>
        <fullName evidence="9">Transcription factor domain-containing protein</fullName>
    </recommendedName>
</protein>
<sequence>MVKPTNVSPPSTINNHKTSSPPQLFIKPKHYMVSKPSHATVVDDKKRDTLWKSHLEHKVNNLENTLHNVLQILEKNKIQQDEQLNLLNQFLTGNANKTIIDCPAPTVNADFRFNGVIDKSCAQELLNIFEKKFAFQLFGYEMKNLSVELLWNECPILLNAISAVACTHNPLYESKFDKLLESLQYFASQLLNSNNANNIAEINSNLEYTVLALIISVFWLDNCQMFIAIAIQLIRNHKVDQNIVANTNKENNAQLWRLWYLLYILDGTQDLTSGKSPSIMAKDEPLLLTARNDFIRKLKTIISPNQRNKNINNNLSNSKTNLEILFETNISGEENIATEKQLLLMNNTDVHKIHIADSLLQDIRLLTQLEYHMSIESIFKSHRGNASRKSILLMDPTNFGIMWKTNMSLDRWMLSWTIALQYIDVETNPWALKSTLLYYNFARLYINAKPLLDYNGNLQQLFSTDQLNKIWDFSERQSTNEDKNREVSASRKIANSSAISLLKLTVKDKDIQSTFQFLPIHIYVMLYFASLVVLLPFDDDNSNTNTSNGNKNIEKIICNMKLVEALYRLFCTKLHCDKLLKKKLCTSVKELIDDVKKKLKEKYEERLIELNEDDLEETHDNDGSSKTNNKIISAWPGINHGHPSI</sequence>
<dbReference type="GO" id="GO:0000981">
    <property type="term" value="F:DNA-binding transcription factor activity, RNA polymerase II-specific"/>
    <property type="evidence" value="ECO:0007669"/>
    <property type="project" value="TreeGrafter"/>
</dbReference>
<dbReference type="InterPro" id="IPR051089">
    <property type="entry name" value="prtT"/>
</dbReference>
<dbReference type="CDD" id="cd12148">
    <property type="entry name" value="fungal_TF_MHR"/>
    <property type="match status" value="1"/>
</dbReference>
<organism evidence="7 8">
    <name type="scientific">Saccharomycodes ludwigii</name>
    <dbReference type="NCBI Taxonomy" id="36035"/>
    <lineage>
        <taxon>Eukaryota</taxon>
        <taxon>Fungi</taxon>
        <taxon>Dikarya</taxon>
        <taxon>Ascomycota</taxon>
        <taxon>Saccharomycotina</taxon>
        <taxon>Saccharomycetes</taxon>
        <taxon>Saccharomycodales</taxon>
        <taxon>Saccharomycodaceae</taxon>
        <taxon>Saccharomycodes</taxon>
    </lineage>
</organism>
<dbReference type="PANTHER" id="PTHR31845">
    <property type="entry name" value="FINGER DOMAIN PROTEIN, PUTATIVE-RELATED"/>
    <property type="match status" value="1"/>
</dbReference>
<evidence type="ECO:0000313" key="7">
    <source>
        <dbReference type="EMBL" id="SSD58803.1"/>
    </source>
</evidence>
<name>A0A376B2B1_9ASCO</name>
<dbReference type="GO" id="GO:0005634">
    <property type="term" value="C:nucleus"/>
    <property type="evidence" value="ECO:0007669"/>
    <property type="project" value="UniProtKB-SubCell"/>
</dbReference>
<accession>A0A376B2B1</accession>
<keyword evidence="5" id="KW-0539">Nucleus</keyword>
<evidence type="ECO:0000313" key="8">
    <source>
        <dbReference type="Proteomes" id="UP000262825"/>
    </source>
</evidence>
<dbReference type="GO" id="GO:0000976">
    <property type="term" value="F:transcription cis-regulatory region binding"/>
    <property type="evidence" value="ECO:0007669"/>
    <property type="project" value="TreeGrafter"/>
</dbReference>
<evidence type="ECO:0000256" key="2">
    <source>
        <dbReference type="ARBA" id="ARBA00023015"/>
    </source>
</evidence>
<evidence type="ECO:0000256" key="1">
    <source>
        <dbReference type="ARBA" id="ARBA00004123"/>
    </source>
</evidence>
<reference evidence="8" key="1">
    <citation type="submission" date="2018-06" db="EMBL/GenBank/DDBJ databases">
        <authorList>
            <person name="Guldener U."/>
        </authorList>
    </citation>
    <scope>NUCLEOTIDE SEQUENCE [LARGE SCALE GENOMIC DNA]</scope>
    <source>
        <strain evidence="8">UTAD17</strain>
    </source>
</reference>
<dbReference type="EMBL" id="UFAJ01000049">
    <property type="protein sequence ID" value="SSD58803.1"/>
    <property type="molecule type" value="Genomic_DNA"/>
</dbReference>
<evidence type="ECO:0000256" key="5">
    <source>
        <dbReference type="ARBA" id="ARBA00023242"/>
    </source>
</evidence>
<proteinExistence type="predicted"/>
<evidence type="ECO:0008006" key="9">
    <source>
        <dbReference type="Google" id="ProtNLM"/>
    </source>
</evidence>
<gene>
    <name evidence="7" type="ORF">SCODWIG_00564</name>
</gene>
<comment type="subcellular location">
    <subcellularLocation>
        <location evidence="1">Nucleus</location>
    </subcellularLocation>
</comment>
<evidence type="ECO:0000256" key="4">
    <source>
        <dbReference type="ARBA" id="ARBA00023163"/>
    </source>
</evidence>
<keyword evidence="3" id="KW-0238">DNA-binding</keyword>
<feature type="region of interest" description="Disordered" evidence="6">
    <location>
        <begin position="1"/>
        <end position="22"/>
    </location>
</feature>
<dbReference type="PANTHER" id="PTHR31845:SF17">
    <property type="entry name" value="ZN(II)2CYS6 TRANSCRIPTION FACTOR (EUROFUNG)"/>
    <property type="match status" value="1"/>
</dbReference>
<dbReference type="VEuPathDB" id="FungiDB:SCODWIG_00564"/>
<dbReference type="AlphaFoldDB" id="A0A376B2B1"/>
<keyword evidence="8" id="KW-1185">Reference proteome</keyword>
<keyword evidence="2" id="KW-0805">Transcription regulation</keyword>
<evidence type="ECO:0000256" key="6">
    <source>
        <dbReference type="SAM" id="MobiDB-lite"/>
    </source>
</evidence>